<dbReference type="Proteomes" id="UP000008461">
    <property type="component" value="Chromosome"/>
</dbReference>
<dbReference type="RefSeq" id="WP_013764686.1">
    <property type="nucleotide sequence ID" value="NC_015510.1"/>
</dbReference>
<dbReference type="EMBL" id="CP002691">
    <property type="protein sequence ID" value="AEE50134.1"/>
    <property type="molecule type" value="Genomic_DNA"/>
</dbReference>
<gene>
    <name evidence="1" type="ordered locus">Halhy_2254</name>
</gene>
<reference key="2">
    <citation type="submission" date="2011-04" db="EMBL/GenBank/DDBJ databases">
        <title>Complete sequence of chromosome of Haliscomenobacter hydrossis DSM 1100.</title>
        <authorList>
            <consortium name="US DOE Joint Genome Institute (JGI-PGF)"/>
            <person name="Lucas S."/>
            <person name="Han J."/>
            <person name="Lapidus A."/>
            <person name="Bruce D."/>
            <person name="Goodwin L."/>
            <person name="Pitluck S."/>
            <person name="Peters L."/>
            <person name="Kyrpides N."/>
            <person name="Mavromatis K."/>
            <person name="Ivanova N."/>
            <person name="Ovchinnikova G."/>
            <person name="Pagani I."/>
            <person name="Daligault H."/>
            <person name="Detter J.C."/>
            <person name="Han C."/>
            <person name="Land M."/>
            <person name="Hauser L."/>
            <person name="Markowitz V."/>
            <person name="Cheng J.-F."/>
            <person name="Hugenholtz P."/>
            <person name="Woyke T."/>
            <person name="Wu D."/>
            <person name="Verbarg S."/>
            <person name="Frueling A."/>
            <person name="Brambilla E."/>
            <person name="Klenk H.-P."/>
            <person name="Eisen J.A."/>
        </authorList>
    </citation>
    <scope>NUCLEOTIDE SEQUENCE</scope>
    <source>
        <strain>DSM 1100</strain>
    </source>
</reference>
<dbReference type="KEGG" id="hhy:Halhy_2254"/>
<dbReference type="Gene3D" id="3.40.50.300">
    <property type="entry name" value="P-loop containing nucleotide triphosphate hydrolases"/>
    <property type="match status" value="1"/>
</dbReference>
<dbReference type="STRING" id="760192.Halhy_2254"/>
<evidence type="ECO:0000313" key="2">
    <source>
        <dbReference type="Proteomes" id="UP000008461"/>
    </source>
</evidence>
<protein>
    <recommendedName>
        <fullName evidence="3">Helicase HerA central domain-containing protein</fullName>
    </recommendedName>
</protein>
<organism evidence="1 2">
    <name type="scientific">Haliscomenobacter hydrossis (strain ATCC 27775 / DSM 1100 / LMG 10767 / O)</name>
    <dbReference type="NCBI Taxonomy" id="760192"/>
    <lineage>
        <taxon>Bacteria</taxon>
        <taxon>Pseudomonadati</taxon>
        <taxon>Bacteroidota</taxon>
        <taxon>Saprospiria</taxon>
        <taxon>Saprospirales</taxon>
        <taxon>Haliscomenobacteraceae</taxon>
        <taxon>Haliscomenobacter</taxon>
    </lineage>
</organism>
<reference evidence="1 2" key="1">
    <citation type="journal article" date="2011" name="Stand. Genomic Sci.">
        <title>Complete genome sequence of Haliscomenobacter hydrossis type strain (O).</title>
        <authorList>
            <consortium name="US DOE Joint Genome Institute (JGI-PGF)"/>
            <person name="Daligault H."/>
            <person name="Lapidus A."/>
            <person name="Zeytun A."/>
            <person name="Nolan M."/>
            <person name="Lucas S."/>
            <person name="Del Rio T.G."/>
            <person name="Tice H."/>
            <person name="Cheng J.F."/>
            <person name="Tapia R."/>
            <person name="Han C."/>
            <person name="Goodwin L."/>
            <person name="Pitluck S."/>
            <person name="Liolios K."/>
            <person name="Pagani I."/>
            <person name="Ivanova N."/>
            <person name="Huntemann M."/>
            <person name="Mavromatis K."/>
            <person name="Mikhailova N."/>
            <person name="Pati A."/>
            <person name="Chen A."/>
            <person name="Palaniappan K."/>
            <person name="Land M."/>
            <person name="Hauser L."/>
            <person name="Brambilla E.M."/>
            <person name="Rohde M."/>
            <person name="Verbarg S."/>
            <person name="Goker M."/>
            <person name="Bristow J."/>
            <person name="Eisen J.A."/>
            <person name="Markowitz V."/>
            <person name="Hugenholtz P."/>
            <person name="Kyrpides N.C."/>
            <person name="Klenk H.P."/>
            <person name="Woyke T."/>
        </authorList>
    </citation>
    <scope>NUCLEOTIDE SEQUENCE [LARGE SCALE GENOMIC DNA]</scope>
    <source>
        <strain evidence="2">ATCC 27775 / DSM 1100 / LMG 10767 / O</strain>
    </source>
</reference>
<dbReference type="InterPro" id="IPR008571">
    <property type="entry name" value="HerA-like"/>
</dbReference>
<proteinExistence type="predicted"/>
<dbReference type="PANTHER" id="PTHR42957">
    <property type="entry name" value="HELICASE MJ1565-RELATED"/>
    <property type="match status" value="1"/>
</dbReference>
<evidence type="ECO:0000313" key="1">
    <source>
        <dbReference type="EMBL" id="AEE50134.1"/>
    </source>
</evidence>
<dbReference type="HOGENOM" id="CLU_412596_0_0_10"/>
<dbReference type="SUPFAM" id="SSF52540">
    <property type="entry name" value="P-loop containing nucleoside triphosphate hydrolases"/>
    <property type="match status" value="1"/>
</dbReference>
<name>F4KU37_HALH1</name>
<sequence length="725" mass="82703">MNNFLQESADQNHPMRALKDFLDQEAQYEKAKMHNKRRFVGYILDIGYEAITIITSDPFKISVGGIPRNSILIMVPDKFEYKEESEFTVKLPLHFTVLRVLDSAPTPLSNEVQQTYFELQKKSMPELDIFTQGELQWGALKTEVLGMFYPHPEQRNSIEFSGDLNNFVSAHKYHIYAPDDTLLHLITNSIVPQTNRFCVGKLRLTECRLPLINREKINVDVHLSTNDFLASRTAMFGKTRLGKSNVVKLVIQSLLETTDPNKSVYEVKLPTLQVLKNDEKYSKELLTYLYSKRDTKFEGIDQFRTEVLNQAPDLENHISYFESIFKTSVGQLIFDINGEYANDNPQDGNKSIRSAYEDRCVVYALSKKPSTPSKQLQINFYEHPKESHKLLTPILEATGRGNSIYVDNFLEVDVPGIQEYKEASPETKKRVKRKILIYWAILHRAGFKADENILRQLLGNLSPEFSAAVINAIYSNGTPPTRIDSLDELAHCLELAAEVNRAEPLPSSTRGKHLFDADDVSLLDFLKPKSSASAGPGILKSQDKYHNLAAGNFTKEILKLLDEGKTVIVDLGNANEKVAEFFARDLSKSIFRHQTEKFTANRLFQQYIQIYFEEAHNLFKDNDTSKETEIYRRFAKEGAKYHIGMVYSTQSPSTINADLLAQTENFFVAHLASQDDVNKLARVNIAYNSIKQDILQAKTPGYMRMLTRSHRFVISLQANKFSPTN</sequence>
<dbReference type="InterPro" id="IPR027417">
    <property type="entry name" value="P-loop_NTPase"/>
</dbReference>
<dbReference type="OrthoDB" id="9806951at2"/>
<evidence type="ECO:0008006" key="3">
    <source>
        <dbReference type="Google" id="ProtNLM"/>
    </source>
</evidence>
<dbReference type="AlphaFoldDB" id="F4KU37"/>
<accession>F4KU37</accession>
<keyword evidence="2" id="KW-1185">Reference proteome</keyword>
<dbReference type="eggNOG" id="COG0433">
    <property type="taxonomic scope" value="Bacteria"/>
</dbReference>
<dbReference type="PANTHER" id="PTHR42957:SF1">
    <property type="entry name" value="HELICASE MJ1565-RELATED"/>
    <property type="match status" value="1"/>
</dbReference>